<protein>
    <submittedName>
        <fullName evidence="1">Uncharacterized protein</fullName>
    </submittedName>
</protein>
<sequence length="153" mass="16779">MKNHLDALSYCGPAGLSCDDTKAFKALWLYWDGTKKSYFLVGVTDGPIMVPNPESATDFMHNPNITKGTKVQLWTLQIPLLNLPPVIVAAIPITDKLAVDELLELHKTIVFGLLDNGINLVSYSCDGTETERSVQKRFSEVADSFISVDIPGP</sequence>
<organism evidence="1 2">
    <name type="scientific">Lentinula lateritia</name>
    <dbReference type="NCBI Taxonomy" id="40482"/>
    <lineage>
        <taxon>Eukaryota</taxon>
        <taxon>Fungi</taxon>
        <taxon>Dikarya</taxon>
        <taxon>Basidiomycota</taxon>
        <taxon>Agaricomycotina</taxon>
        <taxon>Agaricomycetes</taxon>
        <taxon>Agaricomycetidae</taxon>
        <taxon>Agaricales</taxon>
        <taxon>Marasmiineae</taxon>
        <taxon>Omphalotaceae</taxon>
        <taxon>Lentinula</taxon>
    </lineage>
</organism>
<name>A0A9W9ARJ8_9AGAR</name>
<dbReference type="Proteomes" id="UP001150238">
    <property type="component" value="Unassembled WGS sequence"/>
</dbReference>
<reference evidence="1" key="1">
    <citation type="submission" date="2022-08" db="EMBL/GenBank/DDBJ databases">
        <authorList>
            <consortium name="DOE Joint Genome Institute"/>
            <person name="Min B."/>
            <person name="Riley R."/>
            <person name="Sierra-Patev S."/>
            <person name="Naranjo-Ortiz M."/>
            <person name="Looney B."/>
            <person name="Konkel Z."/>
            <person name="Slot J.C."/>
            <person name="Sakamoto Y."/>
            <person name="Steenwyk J.L."/>
            <person name="Rokas A."/>
            <person name="Carro J."/>
            <person name="Camarero S."/>
            <person name="Ferreira P."/>
            <person name="Molpeceres G."/>
            <person name="Ruiz-Duenas F.J."/>
            <person name="Serrano A."/>
            <person name="Henrissat B."/>
            <person name="Drula E."/>
            <person name="Hughes K.W."/>
            <person name="Mata J.L."/>
            <person name="Ishikawa N.K."/>
            <person name="Vargas-Isla R."/>
            <person name="Ushijima S."/>
            <person name="Smith C.A."/>
            <person name="Ahrendt S."/>
            <person name="Andreopoulos W."/>
            <person name="He G."/>
            <person name="Labutti K."/>
            <person name="Lipzen A."/>
            <person name="Ng V."/>
            <person name="Sandor L."/>
            <person name="Barry K."/>
            <person name="Martinez A.T."/>
            <person name="Xiao Y."/>
            <person name="Gibbons J.G."/>
            <person name="Terashima K."/>
            <person name="Hibbett D.S."/>
            <person name="Grigoriev I.V."/>
        </authorList>
    </citation>
    <scope>NUCLEOTIDE SEQUENCE</scope>
    <source>
        <strain evidence="1">Sp2 HRB7682 ss15</strain>
    </source>
</reference>
<proteinExistence type="predicted"/>
<gene>
    <name evidence="1" type="ORF">C8J55DRAFT_487166</name>
</gene>
<accession>A0A9W9ARJ8</accession>
<dbReference type="EMBL" id="JANVFS010000008">
    <property type="protein sequence ID" value="KAJ4488981.1"/>
    <property type="molecule type" value="Genomic_DNA"/>
</dbReference>
<comment type="caution">
    <text evidence="1">The sequence shown here is derived from an EMBL/GenBank/DDBJ whole genome shotgun (WGS) entry which is preliminary data.</text>
</comment>
<dbReference type="AlphaFoldDB" id="A0A9W9ARJ8"/>
<evidence type="ECO:0000313" key="1">
    <source>
        <dbReference type="EMBL" id="KAJ4488981.1"/>
    </source>
</evidence>
<dbReference type="PROSITE" id="PS51257">
    <property type="entry name" value="PROKAR_LIPOPROTEIN"/>
    <property type="match status" value="1"/>
</dbReference>
<reference evidence="1" key="2">
    <citation type="journal article" date="2023" name="Proc. Natl. Acad. Sci. U.S.A.">
        <title>A global phylogenomic analysis of the shiitake genus Lentinula.</title>
        <authorList>
            <person name="Sierra-Patev S."/>
            <person name="Min B."/>
            <person name="Naranjo-Ortiz M."/>
            <person name="Looney B."/>
            <person name="Konkel Z."/>
            <person name="Slot J.C."/>
            <person name="Sakamoto Y."/>
            <person name="Steenwyk J.L."/>
            <person name="Rokas A."/>
            <person name="Carro J."/>
            <person name="Camarero S."/>
            <person name="Ferreira P."/>
            <person name="Molpeceres G."/>
            <person name="Ruiz-Duenas F.J."/>
            <person name="Serrano A."/>
            <person name="Henrissat B."/>
            <person name="Drula E."/>
            <person name="Hughes K.W."/>
            <person name="Mata J.L."/>
            <person name="Ishikawa N.K."/>
            <person name="Vargas-Isla R."/>
            <person name="Ushijima S."/>
            <person name="Smith C.A."/>
            <person name="Donoghue J."/>
            <person name="Ahrendt S."/>
            <person name="Andreopoulos W."/>
            <person name="He G."/>
            <person name="LaButti K."/>
            <person name="Lipzen A."/>
            <person name="Ng V."/>
            <person name="Riley R."/>
            <person name="Sandor L."/>
            <person name="Barry K."/>
            <person name="Martinez A.T."/>
            <person name="Xiao Y."/>
            <person name="Gibbons J.G."/>
            <person name="Terashima K."/>
            <person name="Grigoriev I.V."/>
            <person name="Hibbett D."/>
        </authorList>
    </citation>
    <scope>NUCLEOTIDE SEQUENCE</scope>
    <source>
        <strain evidence="1">Sp2 HRB7682 ss15</strain>
    </source>
</reference>
<evidence type="ECO:0000313" key="2">
    <source>
        <dbReference type="Proteomes" id="UP001150238"/>
    </source>
</evidence>